<name>A0ABW7NDM4_9BACT</name>
<evidence type="ECO:0000313" key="2">
    <source>
        <dbReference type="Proteomes" id="UP001610063"/>
    </source>
</evidence>
<evidence type="ECO:0000313" key="1">
    <source>
        <dbReference type="EMBL" id="MFH6985650.1"/>
    </source>
</evidence>
<dbReference type="InterPro" id="IPR036736">
    <property type="entry name" value="ACP-like_sf"/>
</dbReference>
<dbReference type="RefSeq" id="WP_395419066.1">
    <property type="nucleotide sequence ID" value="NZ_JBIPKE010000020.1"/>
</dbReference>
<dbReference type="Proteomes" id="UP001610063">
    <property type="component" value="Unassembled WGS sequence"/>
</dbReference>
<comment type="caution">
    <text evidence="1">The sequence shown here is derived from an EMBL/GenBank/DDBJ whole genome shotgun (WGS) entry which is preliminary data.</text>
</comment>
<organism evidence="1 2">
    <name type="scientific">Marinoscillum luteum</name>
    <dbReference type="NCBI Taxonomy" id="861051"/>
    <lineage>
        <taxon>Bacteria</taxon>
        <taxon>Pseudomonadati</taxon>
        <taxon>Bacteroidota</taxon>
        <taxon>Cytophagia</taxon>
        <taxon>Cytophagales</taxon>
        <taxon>Reichenbachiellaceae</taxon>
        <taxon>Marinoscillum</taxon>
    </lineage>
</organism>
<proteinExistence type="predicted"/>
<protein>
    <recommendedName>
        <fullName evidence="3">Acyl carrier protein</fullName>
    </recommendedName>
</protein>
<dbReference type="SUPFAM" id="SSF47336">
    <property type="entry name" value="ACP-like"/>
    <property type="match status" value="1"/>
</dbReference>
<reference evidence="1 2" key="1">
    <citation type="journal article" date="2013" name="Int. J. Syst. Evol. Microbiol.">
        <title>Marinoscillum luteum sp. nov., isolated from marine sediment.</title>
        <authorList>
            <person name="Cha I.T."/>
            <person name="Park S.J."/>
            <person name="Kim S.J."/>
            <person name="Kim J.G."/>
            <person name="Jung M.Y."/>
            <person name="Shin K.S."/>
            <person name="Kwon K.K."/>
            <person name="Yang S.H."/>
            <person name="Seo Y.S."/>
            <person name="Rhee S.K."/>
        </authorList>
    </citation>
    <scope>NUCLEOTIDE SEQUENCE [LARGE SCALE GENOMIC DNA]</scope>
    <source>
        <strain evidence="1 2">KCTC 23939</strain>
    </source>
</reference>
<dbReference type="EMBL" id="JBIPKE010000020">
    <property type="protein sequence ID" value="MFH6985650.1"/>
    <property type="molecule type" value="Genomic_DNA"/>
</dbReference>
<dbReference type="Gene3D" id="1.10.1200.10">
    <property type="entry name" value="ACP-like"/>
    <property type="match status" value="1"/>
</dbReference>
<sequence length="75" mass="8791">MSQLKEFVQVFQRELIDDKIDENTDYKNHSSWSSLVSLIIITEVEKSFGVLIEVEHLRNNTTLSDLYEQCMPLTK</sequence>
<evidence type="ECO:0008006" key="3">
    <source>
        <dbReference type="Google" id="ProtNLM"/>
    </source>
</evidence>
<keyword evidence="2" id="KW-1185">Reference proteome</keyword>
<gene>
    <name evidence="1" type="ORF">ACHKAR_19515</name>
</gene>
<accession>A0ABW7NDM4</accession>